<keyword evidence="6" id="KW-0560">Oxidoreductase</keyword>
<gene>
    <name evidence="12" type="ORF">JIN85_11630</name>
</gene>
<evidence type="ECO:0000256" key="6">
    <source>
        <dbReference type="ARBA" id="ARBA00023002"/>
    </source>
</evidence>
<dbReference type="Gene3D" id="3.90.180.10">
    <property type="entry name" value="Medium-chain alcohol dehydrogenases, catalytic domain"/>
    <property type="match status" value="1"/>
</dbReference>
<dbReference type="EC" id="1.3.1.104" evidence="9"/>
<evidence type="ECO:0000256" key="2">
    <source>
        <dbReference type="ARBA" id="ARBA00022516"/>
    </source>
</evidence>
<evidence type="ECO:0000256" key="10">
    <source>
        <dbReference type="ARBA" id="ARBA00048843"/>
    </source>
</evidence>
<dbReference type="PANTHER" id="PTHR43981:SF2">
    <property type="entry name" value="ENOYL-[ACYL-CARRIER-PROTEIN] REDUCTASE, MITOCHONDRIAL"/>
    <property type="match status" value="1"/>
</dbReference>
<evidence type="ECO:0000256" key="5">
    <source>
        <dbReference type="ARBA" id="ARBA00022946"/>
    </source>
</evidence>
<accession>A0A934VWA0</accession>
<keyword evidence="13" id="KW-1185">Reference proteome</keyword>
<keyword evidence="8" id="KW-0275">Fatty acid biosynthesis</keyword>
<comment type="similarity">
    <text evidence="1">Belongs to the zinc-containing alcohol dehydrogenase family. Quinone oxidoreductase subfamily.</text>
</comment>
<dbReference type="SMART" id="SM00829">
    <property type="entry name" value="PKS_ER"/>
    <property type="match status" value="1"/>
</dbReference>
<dbReference type="RefSeq" id="WP_200270831.1">
    <property type="nucleotide sequence ID" value="NZ_JAENIJ010000017.1"/>
</dbReference>
<dbReference type="InterPro" id="IPR051034">
    <property type="entry name" value="Mito_Enoyl-ACP_Reductase"/>
</dbReference>
<organism evidence="12 13">
    <name type="scientific">Luteolibacter pohnpeiensis</name>
    <dbReference type="NCBI Taxonomy" id="454153"/>
    <lineage>
        <taxon>Bacteria</taxon>
        <taxon>Pseudomonadati</taxon>
        <taxon>Verrucomicrobiota</taxon>
        <taxon>Verrucomicrobiia</taxon>
        <taxon>Verrucomicrobiales</taxon>
        <taxon>Verrucomicrobiaceae</taxon>
        <taxon>Luteolibacter</taxon>
    </lineage>
</organism>
<comment type="caution">
    <text evidence="12">The sequence shown here is derived from an EMBL/GenBank/DDBJ whole genome shotgun (WGS) entry which is preliminary data.</text>
</comment>
<dbReference type="GO" id="GO:0006633">
    <property type="term" value="P:fatty acid biosynthetic process"/>
    <property type="evidence" value="ECO:0007669"/>
    <property type="project" value="UniProtKB-KW"/>
</dbReference>
<dbReference type="Proteomes" id="UP000603141">
    <property type="component" value="Unassembled WGS sequence"/>
</dbReference>
<keyword evidence="3" id="KW-0276">Fatty acid metabolism</keyword>
<evidence type="ECO:0000256" key="7">
    <source>
        <dbReference type="ARBA" id="ARBA00023098"/>
    </source>
</evidence>
<dbReference type="Gene3D" id="3.40.50.720">
    <property type="entry name" value="NAD(P)-binding Rossmann-like Domain"/>
    <property type="match status" value="1"/>
</dbReference>
<evidence type="ECO:0000256" key="8">
    <source>
        <dbReference type="ARBA" id="ARBA00023160"/>
    </source>
</evidence>
<dbReference type="InterPro" id="IPR020843">
    <property type="entry name" value="ER"/>
</dbReference>
<protein>
    <recommendedName>
        <fullName evidence="9">enoyl-[acyl-carrier-protein] reductase</fullName>
        <ecNumber evidence="9">1.3.1.104</ecNumber>
    </recommendedName>
</protein>
<evidence type="ECO:0000256" key="4">
    <source>
        <dbReference type="ARBA" id="ARBA00022857"/>
    </source>
</evidence>
<dbReference type="SUPFAM" id="SSF51735">
    <property type="entry name" value="NAD(P)-binding Rossmann-fold domains"/>
    <property type="match status" value="1"/>
</dbReference>
<dbReference type="Pfam" id="PF00107">
    <property type="entry name" value="ADH_zinc_N"/>
    <property type="match status" value="1"/>
</dbReference>
<evidence type="ECO:0000256" key="3">
    <source>
        <dbReference type="ARBA" id="ARBA00022832"/>
    </source>
</evidence>
<comment type="catalytic activity">
    <reaction evidence="10">
        <text>a 2,3-saturated acyl-[ACP] + NADP(+) = a (2E)-enoyl-[ACP] + NADPH + H(+)</text>
        <dbReference type="Rhea" id="RHEA:22564"/>
        <dbReference type="Rhea" id="RHEA-COMP:9925"/>
        <dbReference type="Rhea" id="RHEA-COMP:9926"/>
        <dbReference type="ChEBI" id="CHEBI:15378"/>
        <dbReference type="ChEBI" id="CHEBI:57783"/>
        <dbReference type="ChEBI" id="CHEBI:58349"/>
        <dbReference type="ChEBI" id="CHEBI:78784"/>
        <dbReference type="ChEBI" id="CHEBI:78785"/>
        <dbReference type="EC" id="1.3.1.104"/>
    </reaction>
</comment>
<dbReference type="InterPro" id="IPR013154">
    <property type="entry name" value="ADH-like_N"/>
</dbReference>
<dbReference type="CDD" id="cd08290">
    <property type="entry name" value="ETR"/>
    <property type="match status" value="1"/>
</dbReference>
<dbReference type="GO" id="GO:0141148">
    <property type="term" value="F:enoyl-[acyl-carrier-protein] reductase (NADPH) activity"/>
    <property type="evidence" value="ECO:0007669"/>
    <property type="project" value="UniProtKB-EC"/>
</dbReference>
<dbReference type="EMBL" id="JAENIJ010000017">
    <property type="protein sequence ID" value="MBK1883070.1"/>
    <property type="molecule type" value="Genomic_DNA"/>
</dbReference>
<keyword evidence="5" id="KW-0809">Transit peptide</keyword>
<dbReference type="Pfam" id="PF08240">
    <property type="entry name" value="ADH_N"/>
    <property type="match status" value="1"/>
</dbReference>
<evidence type="ECO:0000313" key="13">
    <source>
        <dbReference type="Proteomes" id="UP000603141"/>
    </source>
</evidence>
<reference evidence="12" key="1">
    <citation type="submission" date="2021-01" db="EMBL/GenBank/DDBJ databases">
        <title>Modified the classification status of verrucomicrobia.</title>
        <authorList>
            <person name="Feng X."/>
        </authorList>
    </citation>
    <scope>NUCLEOTIDE SEQUENCE</scope>
    <source>
        <strain evidence="12">KCTC 22041</strain>
    </source>
</reference>
<evidence type="ECO:0000256" key="9">
    <source>
        <dbReference type="ARBA" id="ARBA00038963"/>
    </source>
</evidence>
<dbReference type="AlphaFoldDB" id="A0A934VWA0"/>
<dbReference type="PANTHER" id="PTHR43981">
    <property type="entry name" value="ENOYL-[ACYL-CARRIER-PROTEIN] REDUCTASE, MITOCHONDRIAL"/>
    <property type="match status" value="1"/>
</dbReference>
<dbReference type="InterPro" id="IPR036291">
    <property type="entry name" value="NAD(P)-bd_dom_sf"/>
</dbReference>
<dbReference type="InterPro" id="IPR013149">
    <property type="entry name" value="ADH-like_C"/>
</dbReference>
<keyword evidence="7" id="KW-0443">Lipid metabolism</keyword>
<name>A0A934VWA0_9BACT</name>
<sequence>MATGKRIILKQLGDPAEVLELESFEIPKPAAGEVLVRMLAAPINPADLNTIEGTYGIKLDLPATPGIEGSGVVEISESPDFKPGDEVLFLRRAGTWATHTVMPASSLFKLPKDIDPIQAAMLKVNPATAWRLLNGFGQLKPGDWIVQNAANSGVGRCVIQLAASLGVRTISFLRRPELIKELQGLGADHVFLDDKDGHAAAKEVLGGANAALAFNAVGGDSALGLMKLIREGGSHITYGAMGRKPLTVPNGLLIFKDIHIRGLWITRWLDQADDAEAHRLYFDLSGRLMAGTVRQAVDATFPLERHADAIARLNAPDRQGKVLFIP</sequence>
<dbReference type="InterPro" id="IPR011032">
    <property type="entry name" value="GroES-like_sf"/>
</dbReference>
<evidence type="ECO:0000259" key="11">
    <source>
        <dbReference type="SMART" id="SM00829"/>
    </source>
</evidence>
<proteinExistence type="inferred from homology"/>
<keyword evidence="4" id="KW-0521">NADP</keyword>
<evidence type="ECO:0000256" key="1">
    <source>
        <dbReference type="ARBA" id="ARBA00010371"/>
    </source>
</evidence>
<dbReference type="SUPFAM" id="SSF50129">
    <property type="entry name" value="GroES-like"/>
    <property type="match status" value="1"/>
</dbReference>
<feature type="domain" description="Enoyl reductase (ER)" evidence="11">
    <location>
        <begin position="14"/>
        <end position="324"/>
    </location>
</feature>
<keyword evidence="2" id="KW-0444">Lipid biosynthesis</keyword>
<evidence type="ECO:0000313" key="12">
    <source>
        <dbReference type="EMBL" id="MBK1883070.1"/>
    </source>
</evidence>